<dbReference type="AlphaFoldDB" id="A0A8K0CWW8"/>
<gene>
    <name evidence="3" type="ORF">ILUMI_14266</name>
</gene>
<feature type="domain" description="PiggyBac transposable element-derived protein" evidence="2">
    <location>
        <begin position="72"/>
        <end position="166"/>
    </location>
</feature>
<dbReference type="PANTHER" id="PTHR47272:SF1">
    <property type="entry name" value="PIGGYBAC TRANSPOSABLE ELEMENT-DERIVED PROTEIN 3-LIKE"/>
    <property type="match status" value="1"/>
</dbReference>
<dbReference type="EMBL" id="VTPC01019724">
    <property type="protein sequence ID" value="KAF2891907.1"/>
    <property type="molecule type" value="Genomic_DNA"/>
</dbReference>
<reference evidence="3" key="1">
    <citation type="submission" date="2019-08" db="EMBL/GenBank/DDBJ databases">
        <title>The genome of the North American firefly Photinus pyralis.</title>
        <authorList>
            <consortium name="Photinus pyralis genome working group"/>
            <person name="Fallon T.R."/>
            <person name="Sander Lower S.E."/>
            <person name="Weng J.-K."/>
        </authorList>
    </citation>
    <scope>NUCLEOTIDE SEQUENCE</scope>
    <source>
        <strain evidence="3">TRF0915ILg1</strain>
        <tissue evidence="3">Whole body</tissue>
    </source>
</reference>
<name>A0A8K0CWW8_IGNLU</name>
<sequence>MSKLNSWIPGTAIIGNFLFLSYLILWPLQMNRENVEIPPFESDDSCFQQKITLEINLNGRELLKDGKVGESSTYFEMFFDDEIFELLVYQSNLYAVQKHISKPLSVTENEVEQFIEICVYMSIYNLPRTKMYWAQSSRISQIADVMSRNIFLQIKSSLHMNDSDKVDMNNLDRLYK</sequence>
<keyword evidence="1" id="KW-0472">Membrane</keyword>
<dbReference type="InterPro" id="IPR029526">
    <property type="entry name" value="PGBD"/>
</dbReference>
<dbReference type="PANTHER" id="PTHR47272">
    <property type="entry name" value="DDE_TNP_1_7 DOMAIN-CONTAINING PROTEIN"/>
    <property type="match status" value="1"/>
</dbReference>
<organism evidence="3 4">
    <name type="scientific">Ignelater luminosus</name>
    <name type="common">Cucubano</name>
    <name type="synonym">Pyrophorus luminosus</name>
    <dbReference type="NCBI Taxonomy" id="2038154"/>
    <lineage>
        <taxon>Eukaryota</taxon>
        <taxon>Metazoa</taxon>
        <taxon>Ecdysozoa</taxon>
        <taxon>Arthropoda</taxon>
        <taxon>Hexapoda</taxon>
        <taxon>Insecta</taxon>
        <taxon>Pterygota</taxon>
        <taxon>Neoptera</taxon>
        <taxon>Endopterygota</taxon>
        <taxon>Coleoptera</taxon>
        <taxon>Polyphaga</taxon>
        <taxon>Elateriformia</taxon>
        <taxon>Elateroidea</taxon>
        <taxon>Elateridae</taxon>
        <taxon>Agrypninae</taxon>
        <taxon>Pyrophorini</taxon>
        <taxon>Ignelater</taxon>
    </lineage>
</organism>
<evidence type="ECO:0000256" key="1">
    <source>
        <dbReference type="SAM" id="Phobius"/>
    </source>
</evidence>
<keyword evidence="1" id="KW-0812">Transmembrane</keyword>
<feature type="non-terminal residue" evidence="3">
    <location>
        <position position="1"/>
    </location>
</feature>
<evidence type="ECO:0000313" key="4">
    <source>
        <dbReference type="Proteomes" id="UP000801492"/>
    </source>
</evidence>
<proteinExistence type="predicted"/>
<accession>A0A8K0CWW8</accession>
<keyword evidence="1" id="KW-1133">Transmembrane helix</keyword>
<dbReference type="Proteomes" id="UP000801492">
    <property type="component" value="Unassembled WGS sequence"/>
</dbReference>
<dbReference type="OrthoDB" id="6778867at2759"/>
<keyword evidence="4" id="KW-1185">Reference proteome</keyword>
<dbReference type="Pfam" id="PF13843">
    <property type="entry name" value="DDE_Tnp_1_7"/>
    <property type="match status" value="1"/>
</dbReference>
<evidence type="ECO:0000313" key="3">
    <source>
        <dbReference type="EMBL" id="KAF2891907.1"/>
    </source>
</evidence>
<comment type="caution">
    <text evidence="3">The sequence shown here is derived from an EMBL/GenBank/DDBJ whole genome shotgun (WGS) entry which is preliminary data.</text>
</comment>
<evidence type="ECO:0000259" key="2">
    <source>
        <dbReference type="Pfam" id="PF13843"/>
    </source>
</evidence>
<protein>
    <recommendedName>
        <fullName evidence="2">PiggyBac transposable element-derived protein domain-containing protein</fullName>
    </recommendedName>
</protein>
<feature type="transmembrane region" description="Helical" evidence="1">
    <location>
        <begin position="6"/>
        <end position="25"/>
    </location>
</feature>